<accession>A0A964XQJ7</accession>
<dbReference type="AlphaFoldDB" id="A0A964XQJ7"/>
<proteinExistence type="predicted"/>
<evidence type="ECO:0000313" key="2">
    <source>
        <dbReference type="Proteomes" id="UP000713222"/>
    </source>
</evidence>
<dbReference type="SUPFAM" id="SSF53067">
    <property type="entry name" value="Actin-like ATPase domain"/>
    <property type="match status" value="1"/>
</dbReference>
<sequence length="182" mass="21136">MNSRFCSIDFTLGCLILIVKENNSDFTLVKDKFSNSENFINILLDFFKENNLKIEKLNFFMINLGPGGFVGLRNILSSIKSIALVKEIKVLGFNNFQVLKTTITNQSYDKVALEVNNRFYIKDLKNCDDYYSKFTVQNALEKNSDKIVKFSKLPKYTSKNLQYILDNKLFIDSKLFPIYENI</sequence>
<reference evidence="1" key="1">
    <citation type="submission" date="2018-10" db="EMBL/GenBank/DDBJ databases">
        <title>Iterative Subtractive Binning of Freshwater Chronoseries Metagenomes Recovers Nearly Complete Genomes from over Four Hundred Novel Species.</title>
        <authorList>
            <person name="Rodriguez-R L.M."/>
            <person name="Tsementzi D."/>
            <person name="Luo C."/>
            <person name="Konstantinidis K.T."/>
        </authorList>
    </citation>
    <scope>NUCLEOTIDE SEQUENCE</scope>
    <source>
        <strain evidence="1">WB7_6_001</strain>
    </source>
</reference>
<evidence type="ECO:0008006" key="3">
    <source>
        <dbReference type="Google" id="ProtNLM"/>
    </source>
</evidence>
<organism evidence="1 2">
    <name type="scientific">Candidatus Fonsibacter lacus</name>
    <dbReference type="NCBI Taxonomy" id="2576439"/>
    <lineage>
        <taxon>Bacteria</taxon>
        <taxon>Pseudomonadati</taxon>
        <taxon>Pseudomonadota</taxon>
        <taxon>Alphaproteobacteria</taxon>
        <taxon>Candidatus Pelagibacterales</taxon>
        <taxon>Candidatus Pelagibacterales incertae sedis</taxon>
        <taxon>Candidatus Fonsibacter</taxon>
    </lineage>
</organism>
<dbReference type="EMBL" id="RGET01000080">
    <property type="protein sequence ID" value="NBN88278.1"/>
    <property type="molecule type" value="Genomic_DNA"/>
</dbReference>
<dbReference type="InterPro" id="IPR043129">
    <property type="entry name" value="ATPase_NBD"/>
</dbReference>
<comment type="caution">
    <text evidence="1">The sequence shown here is derived from an EMBL/GenBank/DDBJ whole genome shotgun (WGS) entry which is preliminary data.</text>
</comment>
<dbReference type="Proteomes" id="UP000713222">
    <property type="component" value="Unassembled WGS sequence"/>
</dbReference>
<dbReference type="Gene3D" id="3.30.420.40">
    <property type="match status" value="1"/>
</dbReference>
<evidence type="ECO:0000313" key="1">
    <source>
        <dbReference type="EMBL" id="NBN88278.1"/>
    </source>
</evidence>
<protein>
    <recommendedName>
        <fullName evidence="3">tRNA (Adenosine(37)-N6)-threonylcarbamoyltransferase complex dimerization subunit type 1 TsaB</fullName>
    </recommendedName>
</protein>
<name>A0A964XQJ7_9PROT</name>
<gene>
    <name evidence="1" type="ORF">EBV32_04230</name>
</gene>